<dbReference type="AlphaFoldDB" id="A0A931N410"/>
<keyword evidence="3" id="KW-0963">Cytoplasm</keyword>
<evidence type="ECO:0000256" key="1">
    <source>
        <dbReference type="ARBA" id="ARBA00004496"/>
    </source>
</evidence>
<comment type="similarity">
    <text evidence="2">Belongs to the EspG family.</text>
</comment>
<keyword evidence="4" id="KW-0143">Chaperone</keyword>
<comment type="subcellular location">
    <subcellularLocation>
        <location evidence="1">Cytoplasm</location>
    </subcellularLocation>
</comment>
<dbReference type="EMBL" id="JADMLG010000007">
    <property type="protein sequence ID" value="MBH0778267.1"/>
    <property type="molecule type" value="Genomic_DNA"/>
</dbReference>
<dbReference type="Proteomes" id="UP000655751">
    <property type="component" value="Unassembled WGS sequence"/>
</dbReference>
<dbReference type="RefSeq" id="WP_196150584.1">
    <property type="nucleotide sequence ID" value="NZ_JADMLG010000007.1"/>
</dbReference>
<evidence type="ECO:0000313" key="6">
    <source>
        <dbReference type="Proteomes" id="UP000655751"/>
    </source>
</evidence>
<evidence type="ECO:0000256" key="4">
    <source>
        <dbReference type="ARBA" id="ARBA00023186"/>
    </source>
</evidence>
<evidence type="ECO:0000313" key="5">
    <source>
        <dbReference type="EMBL" id="MBH0778267.1"/>
    </source>
</evidence>
<evidence type="ECO:0000256" key="2">
    <source>
        <dbReference type="ARBA" id="ARBA00006411"/>
    </source>
</evidence>
<reference evidence="5" key="1">
    <citation type="submission" date="2020-11" db="EMBL/GenBank/DDBJ databases">
        <title>Nocardia NEAU-351.nov., a novel actinomycete isolated from the cow dung.</title>
        <authorList>
            <person name="Zhang X."/>
        </authorList>
    </citation>
    <scope>NUCLEOTIDE SEQUENCE</scope>
    <source>
        <strain evidence="5">NEAU-351</strain>
    </source>
</reference>
<keyword evidence="6" id="KW-1185">Reference proteome</keyword>
<name>A0A931N410_9NOCA</name>
<dbReference type="Pfam" id="PF14011">
    <property type="entry name" value="ESX-1_EspG"/>
    <property type="match status" value="1"/>
</dbReference>
<protein>
    <submittedName>
        <fullName evidence="5">ESX secretion-associated protein EspG</fullName>
    </submittedName>
</protein>
<proteinExistence type="inferred from homology"/>
<dbReference type="InterPro" id="IPR025734">
    <property type="entry name" value="EspG"/>
</dbReference>
<evidence type="ECO:0000256" key="3">
    <source>
        <dbReference type="ARBA" id="ARBA00022490"/>
    </source>
</evidence>
<accession>A0A931N410</accession>
<organism evidence="5 6">
    <name type="scientific">Nocardia bovistercoris</name>
    <dbReference type="NCBI Taxonomy" id="2785916"/>
    <lineage>
        <taxon>Bacteria</taxon>
        <taxon>Bacillati</taxon>
        <taxon>Actinomycetota</taxon>
        <taxon>Actinomycetes</taxon>
        <taxon>Mycobacteriales</taxon>
        <taxon>Nocardiaceae</taxon>
        <taxon>Nocardia</taxon>
    </lineage>
</organism>
<sequence length="269" mass="29933">MSPRAWSLSPLELTVLWHALGREILPYPLQHRPTQETVEEYERAYKSAATRVQSIFDEDLYGPLRILIEPEARIEVAGFARSAEGVRPGAEPDPMALIRLHAAVSGQSAVMLTQESTPDPYRGGPVRMAIVGTRTIAARIIASLPSTPRGSGPSFRINRADLDAYDDQPFTGLGDETPRSPRTEVQRFFERPRTTLAHIAVYPGPAYDNRPTATRDFHVMDYPDGRYRVHSAAAIQAVPAEAADLTAHLQAVLDRTLQQYWEDTDPVYT</sequence>
<gene>
    <name evidence="5" type="ORF">IT779_18465</name>
</gene>
<comment type="caution">
    <text evidence="5">The sequence shown here is derived from an EMBL/GenBank/DDBJ whole genome shotgun (WGS) entry which is preliminary data.</text>
</comment>